<comment type="similarity">
    <text evidence="2">Belongs to the PhyH family.</text>
</comment>
<protein>
    <recommendedName>
        <fullName evidence="10">Phytanoyl-CoA dioxygenase</fullName>
    </recommendedName>
</protein>
<dbReference type="GO" id="GO:0051213">
    <property type="term" value="F:dioxygenase activity"/>
    <property type="evidence" value="ECO:0007669"/>
    <property type="project" value="UniProtKB-KW"/>
</dbReference>
<dbReference type="RefSeq" id="XP_016250242.1">
    <property type="nucleotide sequence ID" value="XM_016392723.1"/>
</dbReference>
<evidence type="ECO:0008006" key="10">
    <source>
        <dbReference type="Google" id="ProtNLM"/>
    </source>
</evidence>
<dbReference type="GO" id="GO:0046872">
    <property type="term" value="F:metal ion binding"/>
    <property type="evidence" value="ECO:0007669"/>
    <property type="project" value="UniProtKB-KW"/>
</dbReference>
<dbReference type="Gene3D" id="2.60.120.620">
    <property type="entry name" value="q2cbj1_9rhob like domain"/>
    <property type="match status" value="1"/>
</dbReference>
<dbReference type="AlphaFoldDB" id="A0A0D1ZPY2"/>
<evidence type="ECO:0000256" key="7">
    <source>
        <dbReference type="ARBA" id="ARBA00023004"/>
    </source>
</evidence>
<evidence type="ECO:0000256" key="1">
    <source>
        <dbReference type="ARBA" id="ARBA00001962"/>
    </source>
</evidence>
<name>A0A0D1ZPY2_9EURO</name>
<comment type="cofactor">
    <cofactor evidence="1">
        <name>Fe cation</name>
        <dbReference type="ChEBI" id="CHEBI:24875"/>
    </cofactor>
</comment>
<dbReference type="Pfam" id="PF05721">
    <property type="entry name" value="PhyH"/>
    <property type="match status" value="1"/>
</dbReference>
<gene>
    <name evidence="8" type="ORF">PV07_05805</name>
</gene>
<dbReference type="HOGENOM" id="CLU_047725_0_1_1"/>
<dbReference type="Proteomes" id="UP000054466">
    <property type="component" value="Unassembled WGS sequence"/>
</dbReference>
<dbReference type="PANTHER" id="PTHR20883:SF45">
    <property type="entry name" value="PHYTANOYL-COA DIOXYGENASE FAMILY PROTEIN"/>
    <property type="match status" value="1"/>
</dbReference>
<dbReference type="VEuPathDB" id="FungiDB:PV07_05805"/>
<dbReference type="GeneID" id="27344999"/>
<evidence type="ECO:0000256" key="3">
    <source>
        <dbReference type="ARBA" id="ARBA00011738"/>
    </source>
</evidence>
<dbReference type="PANTHER" id="PTHR20883">
    <property type="entry name" value="PHYTANOYL-COA DIOXYGENASE DOMAIN CONTAINING 1"/>
    <property type="match status" value="1"/>
</dbReference>
<comment type="subunit">
    <text evidence="3">Homodimer.</text>
</comment>
<dbReference type="OrthoDB" id="445007at2759"/>
<keyword evidence="9" id="KW-1185">Reference proteome</keyword>
<sequence>MAKPLHDVAANNGNAEMPTIAIFNANDPETTTELLVAALERDGCVIVENLITEELTSRIRSELKPVFDKDQGRSDGGFFPSTTQRAPGVVASSDACVELALNKTYIGVADRVLTSTYAYWAGQERHTISAKPIISSTFGFRVNPGGKQQVLHRDDSDYHARDVDRPVMLGCVTALSKTTKANGATMCIPGSHLWGPERCPYDHEAIPAELEPGSALIFDGGLYHAGGGNVTTDQARETVGIFLQKPTYRQAENQFLVVPPEKAKRFSPQAQRLLGYGICPPSLGGFEYKDPMLHLFSVEDEETVYL</sequence>
<evidence type="ECO:0000256" key="4">
    <source>
        <dbReference type="ARBA" id="ARBA00022723"/>
    </source>
</evidence>
<organism evidence="8 9">
    <name type="scientific">Cladophialophora immunda</name>
    <dbReference type="NCBI Taxonomy" id="569365"/>
    <lineage>
        <taxon>Eukaryota</taxon>
        <taxon>Fungi</taxon>
        <taxon>Dikarya</taxon>
        <taxon>Ascomycota</taxon>
        <taxon>Pezizomycotina</taxon>
        <taxon>Eurotiomycetes</taxon>
        <taxon>Chaetothyriomycetidae</taxon>
        <taxon>Chaetothyriales</taxon>
        <taxon>Herpotrichiellaceae</taxon>
        <taxon>Cladophialophora</taxon>
    </lineage>
</organism>
<evidence type="ECO:0000313" key="8">
    <source>
        <dbReference type="EMBL" id="KIW30026.1"/>
    </source>
</evidence>
<evidence type="ECO:0000256" key="2">
    <source>
        <dbReference type="ARBA" id="ARBA00005830"/>
    </source>
</evidence>
<keyword evidence="7" id="KW-0408">Iron</keyword>
<keyword evidence="6" id="KW-0560">Oxidoreductase</keyword>
<proteinExistence type="inferred from homology"/>
<keyword evidence="5" id="KW-0223">Dioxygenase</keyword>
<reference evidence="8 9" key="1">
    <citation type="submission" date="2015-01" db="EMBL/GenBank/DDBJ databases">
        <title>The Genome Sequence of Cladophialophora immunda CBS83496.</title>
        <authorList>
            <consortium name="The Broad Institute Genomics Platform"/>
            <person name="Cuomo C."/>
            <person name="de Hoog S."/>
            <person name="Gorbushina A."/>
            <person name="Stielow B."/>
            <person name="Teixiera M."/>
            <person name="Abouelleil A."/>
            <person name="Chapman S.B."/>
            <person name="Priest M."/>
            <person name="Young S.K."/>
            <person name="Wortman J."/>
            <person name="Nusbaum C."/>
            <person name="Birren B."/>
        </authorList>
    </citation>
    <scope>NUCLEOTIDE SEQUENCE [LARGE SCALE GENOMIC DNA]</scope>
    <source>
        <strain evidence="8 9">CBS 83496</strain>
    </source>
</reference>
<evidence type="ECO:0000256" key="6">
    <source>
        <dbReference type="ARBA" id="ARBA00023002"/>
    </source>
</evidence>
<dbReference type="InterPro" id="IPR008775">
    <property type="entry name" value="Phytyl_CoA_dOase-like"/>
</dbReference>
<keyword evidence="4" id="KW-0479">Metal-binding</keyword>
<dbReference type="EMBL" id="KN847042">
    <property type="protein sequence ID" value="KIW30026.1"/>
    <property type="molecule type" value="Genomic_DNA"/>
</dbReference>
<evidence type="ECO:0000256" key="5">
    <source>
        <dbReference type="ARBA" id="ARBA00022964"/>
    </source>
</evidence>
<evidence type="ECO:0000313" key="9">
    <source>
        <dbReference type="Proteomes" id="UP000054466"/>
    </source>
</evidence>
<dbReference type="SUPFAM" id="SSF51197">
    <property type="entry name" value="Clavaminate synthase-like"/>
    <property type="match status" value="1"/>
</dbReference>
<accession>A0A0D1ZPY2</accession>